<keyword evidence="2" id="KW-0238">DNA-binding</keyword>
<dbReference type="EMBL" id="LLKB01000005">
    <property type="protein sequence ID" value="KQC84863.1"/>
    <property type="molecule type" value="Genomic_DNA"/>
</dbReference>
<feature type="domain" description="HTH arsR-type" evidence="4">
    <location>
        <begin position="2"/>
        <end position="98"/>
    </location>
</feature>
<keyword evidence="3" id="KW-0804">Transcription</keyword>
<dbReference type="RefSeq" id="WP_055944058.1">
    <property type="nucleotide sequence ID" value="NZ_JAQDCV010000002.1"/>
</dbReference>
<keyword evidence="6" id="KW-1185">Reference proteome</keyword>
<dbReference type="GO" id="GO:0003700">
    <property type="term" value="F:DNA-binding transcription factor activity"/>
    <property type="evidence" value="ECO:0007669"/>
    <property type="project" value="InterPro"/>
</dbReference>
<protein>
    <submittedName>
        <fullName evidence="5">ArsR family transcriptional regulator</fullName>
    </submittedName>
</protein>
<name>A0AAW3JPV2_9FIRM</name>
<proteinExistence type="predicted"/>
<evidence type="ECO:0000256" key="2">
    <source>
        <dbReference type="ARBA" id="ARBA00023125"/>
    </source>
</evidence>
<dbReference type="Proteomes" id="UP000050833">
    <property type="component" value="Unassembled WGS sequence"/>
</dbReference>
<dbReference type="GO" id="GO:0003677">
    <property type="term" value="F:DNA binding"/>
    <property type="evidence" value="ECO:0007669"/>
    <property type="project" value="UniProtKB-KW"/>
</dbReference>
<evidence type="ECO:0000313" key="6">
    <source>
        <dbReference type="Proteomes" id="UP000050833"/>
    </source>
</evidence>
<organism evidence="5 6">
    <name type="scientific">Butyribacter intestini</name>
    <dbReference type="NCBI Taxonomy" id="1703332"/>
    <lineage>
        <taxon>Bacteria</taxon>
        <taxon>Bacillati</taxon>
        <taxon>Bacillota</taxon>
        <taxon>Clostridia</taxon>
        <taxon>Lachnospirales</taxon>
        <taxon>Lachnospiraceae</taxon>
        <taxon>Butyribacter</taxon>
    </lineage>
</organism>
<dbReference type="InterPro" id="IPR036388">
    <property type="entry name" value="WH-like_DNA-bd_sf"/>
</dbReference>
<dbReference type="SMART" id="SM00418">
    <property type="entry name" value="HTH_ARSR"/>
    <property type="match status" value="1"/>
</dbReference>
<dbReference type="Gene3D" id="1.10.10.10">
    <property type="entry name" value="Winged helix-like DNA-binding domain superfamily/Winged helix DNA-binding domain"/>
    <property type="match status" value="1"/>
</dbReference>
<comment type="caution">
    <text evidence="5">The sequence shown here is derived from an EMBL/GenBank/DDBJ whole genome shotgun (WGS) entry which is preliminary data.</text>
</comment>
<evidence type="ECO:0000256" key="3">
    <source>
        <dbReference type="ARBA" id="ARBA00023163"/>
    </source>
</evidence>
<evidence type="ECO:0000256" key="1">
    <source>
        <dbReference type="ARBA" id="ARBA00023015"/>
    </source>
</evidence>
<dbReference type="PANTHER" id="PTHR43132:SF2">
    <property type="entry name" value="ARSENICAL RESISTANCE OPERON REPRESSOR ARSR-RELATED"/>
    <property type="match status" value="1"/>
</dbReference>
<dbReference type="InterPro" id="IPR001845">
    <property type="entry name" value="HTH_ArsR_DNA-bd_dom"/>
</dbReference>
<dbReference type="PANTHER" id="PTHR43132">
    <property type="entry name" value="ARSENICAL RESISTANCE OPERON REPRESSOR ARSR-RELATED"/>
    <property type="match status" value="1"/>
</dbReference>
<gene>
    <name evidence="5" type="ORF">APZ18_09070</name>
</gene>
<dbReference type="PROSITE" id="PS50987">
    <property type="entry name" value="HTH_ARSR_2"/>
    <property type="match status" value="1"/>
</dbReference>
<sequence>MLHITSLDDGIEIFKALGSDVRIQILNILLENSNMSMKDLAARLNITNGALTGHIKKLESCGLITTSAESVVHGNQKICSVHWDRIIIDLEKQVGDENVYNTEVKIGHYSNYDITPTCGLASSKALIGEVDDARYFEHPDRYNAEILWFTNGFVEYVIPNFIPGFQKITQISITMELSSEAPGVNSDWPSDIEFYLNDKPLGCWTSPGDFGDVKGLFTPTWWPENWNQYGLLKLLVINRKGTFIDGLKISDVTINDFNFDYRSNIRFKLGVDENATHKGGLTLFGKSFGNYGQDINVAISYTPMTEDEI</sequence>
<reference evidence="5 6" key="1">
    <citation type="submission" date="2015-10" db="EMBL/GenBank/DDBJ databases">
        <title>Butyribacter intestini gen. nov., sp. nov., a butyric acid-producing bacterium of the family Lachnospiraceae isolated from the human faeces.</title>
        <authorList>
            <person name="Zou Y."/>
            <person name="Xue W."/>
            <person name="Luo G."/>
            <person name="Lv M."/>
        </authorList>
    </citation>
    <scope>NUCLEOTIDE SEQUENCE [LARGE SCALE GENOMIC DNA]</scope>
    <source>
        <strain evidence="5 6">TF01-11</strain>
    </source>
</reference>
<keyword evidence="1" id="KW-0805">Transcription regulation</keyword>
<dbReference type="SUPFAM" id="SSF46785">
    <property type="entry name" value="Winged helix' DNA-binding domain"/>
    <property type="match status" value="1"/>
</dbReference>
<dbReference type="CDD" id="cd00090">
    <property type="entry name" value="HTH_ARSR"/>
    <property type="match status" value="1"/>
</dbReference>
<dbReference type="InterPro" id="IPR051011">
    <property type="entry name" value="Metal_resp_trans_reg"/>
</dbReference>
<dbReference type="InterPro" id="IPR011991">
    <property type="entry name" value="ArsR-like_HTH"/>
</dbReference>
<evidence type="ECO:0000313" key="5">
    <source>
        <dbReference type="EMBL" id="KQC84863.1"/>
    </source>
</evidence>
<dbReference type="Pfam" id="PF13412">
    <property type="entry name" value="HTH_24"/>
    <property type="match status" value="1"/>
</dbReference>
<dbReference type="AlphaFoldDB" id="A0AAW3JPV2"/>
<evidence type="ECO:0000259" key="4">
    <source>
        <dbReference type="PROSITE" id="PS50987"/>
    </source>
</evidence>
<dbReference type="InterPro" id="IPR036390">
    <property type="entry name" value="WH_DNA-bd_sf"/>
</dbReference>
<accession>A0AAW3JPV2</accession>